<gene>
    <name evidence="4" type="ORF">GT694_16020</name>
</gene>
<protein>
    <submittedName>
        <fullName evidence="4">Helix-turn-helix domain-containing protein</fullName>
    </submittedName>
</protein>
<dbReference type="EMBL" id="WWVT01000040">
    <property type="protein sequence ID" value="MZL63520.1"/>
    <property type="molecule type" value="Genomic_DNA"/>
</dbReference>
<dbReference type="SUPFAM" id="SSF46955">
    <property type="entry name" value="Putative DNA-binding domain"/>
    <property type="match status" value="1"/>
</dbReference>
<name>A0A6L8TK14_9FIRM</name>
<feature type="coiled-coil region" evidence="1">
    <location>
        <begin position="101"/>
        <end position="142"/>
    </location>
</feature>
<dbReference type="Pfam" id="PF12728">
    <property type="entry name" value="HTH_17"/>
    <property type="match status" value="1"/>
</dbReference>
<dbReference type="NCBIfam" id="TIGR01764">
    <property type="entry name" value="excise"/>
    <property type="match status" value="1"/>
</dbReference>
<dbReference type="InterPro" id="IPR009061">
    <property type="entry name" value="DNA-bd_dom_put_sf"/>
</dbReference>
<feature type="transmembrane region" description="Helical" evidence="2">
    <location>
        <begin position="57"/>
        <end position="81"/>
    </location>
</feature>
<keyword evidence="2" id="KW-0812">Transmembrane</keyword>
<evidence type="ECO:0000313" key="5">
    <source>
        <dbReference type="Proteomes" id="UP000473323"/>
    </source>
</evidence>
<comment type="caution">
    <text evidence="4">The sequence shown here is derived from an EMBL/GenBank/DDBJ whole genome shotgun (WGS) entry which is preliminary data.</text>
</comment>
<feature type="domain" description="Helix-turn-helix" evidence="3">
    <location>
        <begin position="4"/>
        <end position="36"/>
    </location>
</feature>
<dbReference type="InterPro" id="IPR041657">
    <property type="entry name" value="HTH_17"/>
</dbReference>
<evidence type="ECO:0000256" key="1">
    <source>
        <dbReference type="SAM" id="Coils"/>
    </source>
</evidence>
<evidence type="ECO:0000256" key="2">
    <source>
        <dbReference type="SAM" id="Phobius"/>
    </source>
</evidence>
<dbReference type="AlphaFoldDB" id="A0A6L8TK14"/>
<keyword evidence="2" id="KW-0472">Membrane</keyword>
<dbReference type="GO" id="GO:0003677">
    <property type="term" value="F:DNA binding"/>
    <property type="evidence" value="ECO:0007669"/>
    <property type="project" value="InterPro"/>
</dbReference>
<evidence type="ECO:0000259" key="3">
    <source>
        <dbReference type="Pfam" id="PF12728"/>
    </source>
</evidence>
<dbReference type="InterPro" id="IPR010093">
    <property type="entry name" value="SinI_DNA-bd"/>
</dbReference>
<proteinExistence type="predicted"/>
<organism evidence="4 5">
    <name type="scientific">Blautia massiliensis</name>
    <name type="common">ex Durand et al. 2017</name>
    <dbReference type="NCBI Taxonomy" id="1737424"/>
    <lineage>
        <taxon>Bacteria</taxon>
        <taxon>Bacillati</taxon>
        <taxon>Bacillota</taxon>
        <taxon>Clostridia</taxon>
        <taxon>Lachnospirales</taxon>
        <taxon>Lachnospiraceae</taxon>
        <taxon>Blautia</taxon>
    </lineage>
</organism>
<reference evidence="4 5" key="1">
    <citation type="journal article" date="2019" name="Nat. Med.">
        <title>A library of human gut bacterial isolates paired with longitudinal multiomics data enables mechanistic microbiome research.</title>
        <authorList>
            <person name="Poyet M."/>
            <person name="Groussin M."/>
            <person name="Gibbons S.M."/>
            <person name="Avila-Pacheco J."/>
            <person name="Jiang X."/>
            <person name="Kearney S.M."/>
            <person name="Perrotta A.R."/>
            <person name="Berdy B."/>
            <person name="Zhao S."/>
            <person name="Lieberman T.D."/>
            <person name="Swanson P.K."/>
            <person name="Smith M."/>
            <person name="Roesemann S."/>
            <person name="Alexander J.E."/>
            <person name="Rich S.A."/>
            <person name="Livny J."/>
            <person name="Vlamakis H."/>
            <person name="Clish C."/>
            <person name="Bullock K."/>
            <person name="Deik A."/>
            <person name="Scott J."/>
            <person name="Pierce K.A."/>
            <person name="Xavier R.J."/>
            <person name="Alm E.J."/>
        </authorList>
    </citation>
    <scope>NUCLEOTIDE SEQUENCE [LARGE SCALE GENOMIC DNA]</scope>
    <source>
        <strain evidence="4 5">BIOML-A4</strain>
    </source>
</reference>
<dbReference type="RefSeq" id="WP_044961321.1">
    <property type="nucleotide sequence ID" value="NZ_CP085976.1"/>
</dbReference>
<evidence type="ECO:0000313" key="4">
    <source>
        <dbReference type="EMBL" id="MZL63520.1"/>
    </source>
</evidence>
<keyword evidence="2" id="KW-1133">Transmembrane helix</keyword>
<accession>A0A6L8TK14</accession>
<dbReference type="Gene3D" id="1.10.1660.10">
    <property type="match status" value="1"/>
</dbReference>
<dbReference type="Proteomes" id="UP000473323">
    <property type="component" value="Unassembled WGS sequence"/>
</dbReference>
<sequence>MDTYTVKEVAKMMNTSEETVRRWIRSGKLKANMDSRKKGSVITDAMLREFTRNTPKYAAALANPIGGIVAASTLLLGTFVAKNIEKGEAIKNSTVDSEEIKKILKENLVTVNANIKNKKKAIAQLEQEIVDEETKVKSLEYLLKNIENVKGDANE</sequence>
<keyword evidence="1" id="KW-0175">Coiled coil</keyword>